<dbReference type="RefSeq" id="WP_268057925.1">
    <property type="nucleotide sequence ID" value="NZ_JAPOHA010000005.1"/>
</dbReference>
<feature type="signal peptide" evidence="2">
    <location>
        <begin position="1"/>
        <end position="21"/>
    </location>
</feature>
<reference evidence="3 4" key="1">
    <citation type="submission" date="2022-11" db="EMBL/GenBank/DDBJ databases">
        <authorList>
            <person name="Caiyu Z."/>
        </authorList>
    </citation>
    <scope>NUCLEOTIDE SEQUENCE [LARGE SCALE GENOMIC DNA]</scope>
    <source>
        <strain evidence="3 4">YR-4</strain>
    </source>
</reference>
<keyword evidence="4" id="KW-1185">Reference proteome</keyword>
<keyword evidence="2" id="KW-0732">Signal</keyword>
<feature type="chain" id="PRO_5047097831" description="Deacetylase PdaC domain-containing protein" evidence="2">
    <location>
        <begin position="22"/>
        <end position="294"/>
    </location>
</feature>
<dbReference type="Gene3D" id="3.30.565.40">
    <property type="entry name" value="Fervidobacterium nodosum Rt17-B1 like"/>
    <property type="match status" value="1"/>
</dbReference>
<feature type="compositionally biased region" description="Polar residues" evidence="1">
    <location>
        <begin position="23"/>
        <end position="32"/>
    </location>
</feature>
<feature type="compositionally biased region" description="Basic and acidic residues" evidence="1">
    <location>
        <begin position="67"/>
        <end position="81"/>
    </location>
</feature>
<evidence type="ECO:0000256" key="1">
    <source>
        <dbReference type="SAM" id="MobiDB-lite"/>
    </source>
</evidence>
<evidence type="ECO:0008006" key="5">
    <source>
        <dbReference type="Google" id="ProtNLM"/>
    </source>
</evidence>
<dbReference type="Proteomes" id="UP001082703">
    <property type="component" value="Unassembled WGS sequence"/>
</dbReference>
<feature type="region of interest" description="Disordered" evidence="1">
    <location>
        <begin position="22"/>
        <end position="87"/>
    </location>
</feature>
<organism evidence="3 4">
    <name type="scientific">Caproiciproducens galactitolivorans</name>
    <dbReference type="NCBI Taxonomy" id="642589"/>
    <lineage>
        <taxon>Bacteria</taxon>
        <taxon>Bacillati</taxon>
        <taxon>Bacillota</taxon>
        <taxon>Clostridia</taxon>
        <taxon>Eubacteriales</taxon>
        <taxon>Acutalibacteraceae</taxon>
        <taxon>Caproiciproducens</taxon>
    </lineage>
</organism>
<comment type="caution">
    <text evidence="3">The sequence shown here is derived from an EMBL/GenBank/DDBJ whole genome shotgun (WGS) entry which is preliminary data.</text>
</comment>
<gene>
    <name evidence="3" type="ORF">OUY18_06395</name>
</gene>
<evidence type="ECO:0000256" key="2">
    <source>
        <dbReference type="SAM" id="SignalP"/>
    </source>
</evidence>
<evidence type="ECO:0000313" key="3">
    <source>
        <dbReference type="EMBL" id="MCY1713881.1"/>
    </source>
</evidence>
<proteinExistence type="predicted"/>
<name>A0ABT4BSK6_9FIRM</name>
<feature type="compositionally biased region" description="Low complexity" evidence="1">
    <location>
        <begin position="33"/>
        <end position="43"/>
    </location>
</feature>
<dbReference type="EMBL" id="JAPOHA010000005">
    <property type="protein sequence ID" value="MCY1713881.1"/>
    <property type="molecule type" value="Genomic_DNA"/>
</dbReference>
<evidence type="ECO:0000313" key="4">
    <source>
        <dbReference type="Proteomes" id="UP001082703"/>
    </source>
</evidence>
<protein>
    <recommendedName>
        <fullName evidence="5">Deacetylase PdaC domain-containing protein</fullName>
    </recommendedName>
</protein>
<sequence>MKKICALILALAMVVSMSACKGGQTSPAQNNNVSGTEVSGTEVSGEEASSETASAPASIPQESSNPDQKKASSGEAAKLDQPKIVNPKAASNLNNGVYTVKLDSYSYKNDNNIYNASYPVLSGKISNADKINAAIKSSAMKTINSMGTSKKKDKTTVKVSGEVAYEGKNFISIGFNEYVKVSTPKATPTRTLRVININLSTGAILSMDDLVVKNDALCKTLESVKGQLSGDVAPYITADVIKSALDSGSVYFSKYGVGFGLPVSKPDKRTIKLVLTYDQMKPFMTSNAIWKNFK</sequence>
<dbReference type="PROSITE" id="PS51257">
    <property type="entry name" value="PROKAR_LIPOPROTEIN"/>
    <property type="match status" value="1"/>
</dbReference>
<accession>A0ABT4BSK6</accession>